<dbReference type="GO" id="GO:0048038">
    <property type="term" value="F:quinone binding"/>
    <property type="evidence" value="ECO:0007669"/>
    <property type="project" value="InterPro"/>
</dbReference>
<dbReference type="GO" id="GO:0008876">
    <property type="term" value="F:quinoprotein glucose dehydrogenase activity"/>
    <property type="evidence" value="ECO:0007669"/>
    <property type="project" value="TreeGrafter"/>
</dbReference>
<gene>
    <name evidence="6" type="ORF">SAMN04487955_11572</name>
</gene>
<dbReference type="InterPro" id="IPR017511">
    <property type="entry name" value="PQQ_mDH"/>
</dbReference>
<dbReference type="InterPro" id="IPR002372">
    <property type="entry name" value="PQQ_rpt_dom"/>
</dbReference>
<dbReference type="Proteomes" id="UP000198693">
    <property type="component" value="Unassembled WGS sequence"/>
</dbReference>
<dbReference type="GO" id="GO:0016020">
    <property type="term" value="C:membrane"/>
    <property type="evidence" value="ECO:0007669"/>
    <property type="project" value="InterPro"/>
</dbReference>
<dbReference type="PANTHER" id="PTHR32303:SF4">
    <property type="entry name" value="QUINOPROTEIN GLUCOSE DEHYDROGENASE"/>
    <property type="match status" value="1"/>
</dbReference>
<keyword evidence="4" id="KW-1133">Transmembrane helix</keyword>
<accession>A0A1I7K874</accession>
<keyword evidence="4" id="KW-0472">Membrane</keyword>
<dbReference type="PANTHER" id="PTHR32303">
    <property type="entry name" value="QUINOPROTEIN ALCOHOL DEHYDROGENASE (CYTOCHROME C)"/>
    <property type="match status" value="1"/>
</dbReference>
<comment type="similarity">
    <text evidence="2">Belongs to the bacterial PQQ dehydrogenase family.</text>
</comment>
<dbReference type="SMART" id="SM00564">
    <property type="entry name" value="PQQ"/>
    <property type="match status" value="5"/>
</dbReference>
<dbReference type="NCBIfam" id="TIGR03074">
    <property type="entry name" value="PQQ_membr_DH"/>
    <property type="match status" value="1"/>
</dbReference>
<dbReference type="InterPro" id="IPR018391">
    <property type="entry name" value="PQQ_b-propeller_rpt"/>
</dbReference>
<reference evidence="7" key="1">
    <citation type="submission" date="2016-10" db="EMBL/GenBank/DDBJ databases">
        <authorList>
            <person name="Varghese N."/>
            <person name="Submissions S."/>
        </authorList>
    </citation>
    <scope>NUCLEOTIDE SEQUENCE [LARGE SCALE GENOMIC DNA]</scope>
    <source>
        <strain evidence="7">CGMCC 1.6981</strain>
    </source>
</reference>
<keyword evidence="3" id="KW-0560">Oxidoreductase</keyword>
<evidence type="ECO:0000256" key="2">
    <source>
        <dbReference type="ARBA" id="ARBA00008156"/>
    </source>
</evidence>
<evidence type="ECO:0000313" key="7">
    <source>
        <dbReference type="Proteomes" id="UP000198693"/>
    </source>
</evidence>
<evidence type="ECO:0000313" key="6">
    <source>
        <dbReference type="EMBL" id="SFU93578.1"/>
    </source>
</evidence>
<dbReference type="OrthoDB" id="9794322at2"/>
<dbReference type="Gene3D" id="2.140.10.10">
    <property type="entry name" value="Quinoprotein alcohol dehydrogenase-like superfamily"/>
    <property type="match status" value="2"/>
</dbReference>
<dbReference type="Pfam" id="PF01011">
    <property type="entry name" value="PQQ"/>
    <property type="match status" value="1"/>
</dbReference>
<dbReference type="SUPFAM" id="SSF50998">
    <property type="entry name" value="Quinoprotein alcohol dehydrogenase-like"/>
    <property type="match status" value="1"/>
</dbReference>
<feature type="transmembrane region" description="Helical" evidence="4">
    <location>
        <begin position="124"/>
        <end position="148"/>
    </location>
</feature>
<dbReference type="RefSeq" id="WP_089797230.1">
    <property type="nucleotide sequence ID" value="NZ_FPBP01000015.1"/>
</dbReference>
<dbReference type="InterPro" id="IPR011047">
    <property type="entry name" value="Quinoprotein_ADH-like_sf"/>
</dbReference>
<organism evidence="6 7">
    <name type="scientific">Halomonas korlensis</name>
    <dbReference type="NCBI Taxonomy" id="463301"/>
    <lineage>
        <taxon>Bacteria</taxon>
        <taxon>Pseudomonadati</taxon>
        <taxon>Pseudomonadota</taxon>
        <taxon>Gammaproteobacteria</taxon>
        <taxon>Oceanospirillales</taxon>
        <taxon>Halomonadaceae</taxon>
        <taxon>Halomonas</taxon>
    </lineage>
</organism>
<dbReference type="CDD" id="cd10280">
    <property type="entry name" value="PQQ_mGDH"/>
    <property type="match status" value="1"/>
</dbReference>
<dbReference type="AlphaFoldDB" id="A0A1I7K874"/>
<comment type="cofactor">
    <cofactor evidence="1">
        <name>pyrroloquinoline quinone</name>
        <dbReference type="ChEBI" id="CHEBI:58442"/>
    </cofactor>
</comment>
<feature type="transmembrane region" description="Helical" evidence="4">
    <location>
        <begin position="28"/>
        <end position="48"/>
    </location>
</feature>
<dbReference type="STRING" id="463301.SAMN04487955_11572"/>
<protein>
    <submittedName>
        <fullName evidence="6">Quinoprotein glucose dehydrogenase</fullName>
    </submittedName>
</protein>
<evidence type="ECO:0000256" key="1">
    <source>
        <dbReference type="ARBA" id="ARBA00001931"/>
    </source>
</evidence>
<feature type="domain" description="Pyrrolo-quinoline quinone repeat" evidence="5">
    <location>
        <begin position="185"/>
        <end position="800"/>
    </location>
</feature>
<evidence type="ECO:0000259" key="5">
    <source>
        <dbReference type="Pfam" id="PF01011"/>
    </source>
</evidence>
<evidence type="ECO:0000256" key="4">
    <source>
        <dbReference type="SAM" id="Phobius"/>
    </source>
</evidence>
<keyword evidence="7" id="KW-1185">Reference proteome</keyword>
<feature type="transmembrane region" description="Helical" evidence="4">
    <location>
        <begin position="77"/>
        <end position="103"/>
    </location>
</feature>
<sequence length="825" mass="89027">MAAAITGGILVLLGVGLAVGGIWLAALGGSWFYLLASIGFLVTGVLLIKRHIAALWVYAAVVIVTLLWALWEVGLDWWALVPRCSLVVLIGLWLLTPWVTRALGTPTSSRSPRPATARSFSSAFDWPTMAPLAAAVVVSAIVALVSLFTDPHAIQGQLPEAVASPSQDEGAHNDGLLEGIADGEWHAYGRTGYGQRYSPLNEITPENVGELEVAWTFHTGDTRGPGDPIETTYEVTPLKVDDTLYLCTPHSLVIALDADDGSEKWRFDPQSPQNINRQHQTCRGVSYHPGTGETDATANETTADETANATADAAIDTDGEASETLCQRRIFMPTADARLFALDAESGRVCEDFGDKGAIDLSANMPNYRPGFYYSTSPPVVTRDLVIVGGAINDNVTTDNTSGVIRAYDVQSGELVWNWDPGNPDETDPIDDGDFYTANGPNMWSIASVDESLGMVYLPMGNQPPDQWGAERDELTERFSTSIVALDLADGRVEWVFQTVHHDLWDYDVPSQPSLIDLDMPEGKVPALVAPTKQGDLFVLNRETGEPILPVEEEDVSQSTQLPDIAHPTQPASALSLEPPALEESDMWGATLFDQLACRIAFRKLDYEGRYTPPSINGTLIYPGNFGVFNWGSIAVDPVRQVAFTTPGYLAFVSRLIPRDDEDSVHVSLDAPGPGINENFGAPYAVALMPFMSPIDLPCQQPPWGMVAGADLRTGEVVWQHRNGTVRDLAPLPLPFRMGVPDLGGPVMTAGGVAFMSGTLDYYVRAYDVTTGEQLWEDRLPAGGQATPMTYRDSQGRQMVLVVAGGHGSLGTKAGDAIIAYALPE</sequence>
<dbReference type="EMBL" id="FPBP01000015">
    <property type="protein sequence ID" value="SFU93578.1"/>
    <property type="molecule type" value="Genomic_DNA"/>
</dbReference>
<feature type="transmembrane region" description="Helical" evidence="4">
    <location>
        <begin position="55"/>
        <end position="71"/>
    </location>
</feature>
<name>A0A1I7K874_9GAMM</name>
<evidence type="ECO:0000256" key="3">
    <source>
        <dbReference type="ARBA" id="ARBA00023002"/>
    </source>
</evidence>
<keyword evidence="4" id="KW-0812">Transmembrane</keyword>
<proteinExistence type="inferred from homology"/>